<dbReference type="EMBL" id="JANSHE010001037">
    <property type="protein sequence ID" value="KAJ3005076.1"/>
    <property type="molecule type" value="Genomic_DNA"/>
</dbReference>
<sequence length="171" mass="19147">MSGKPKIHFQALQIANEQRNVYGLRYNDYERYRKHCYNRTHRLRSSLKMTYGRGREFKKLPPINLENIKDGHCSSSRPSAPGHTLKRCIKNLSSLPMPRRLRKGAAAEDAQKKSSSSRGGALLPDAPRWASRGTAKPNEQLGRRVQALRSEVALLVGFSGPGVVSDAPNRP</sequence>
<dbReference type="Proteomes" id="UP001144978">
    <property type="component" value="Unassembled WGS sequence"/>
</dbReference>
<gene>
    <name evidence="1" type="ORF">NUW54_g4504</name>
</gene>
<accession>A0ACC1PZE9</accession>
<keyword evidence="2" id="KW-1185">Reference proteome</keyword>
<comment type="caution">
    <text evidence="1">The sequence shown here is derived from an EMBL/GenBank/DDBJ whole genome shotgun (WGS) entry which is preliminary data.</text>
</comment>
<proteinExistence type="predicted"/>
<name>A0ACC1PZE9_9APHY</name>
<evidence type="ECO:0000313" key="2">
    <source>
        <dbReference type="Proteomes" id="UP001144978"/>
    </source>
</evidence>
<reference evidence="1" key="1">
    <citation type="submission" date="2022-08" db="EMBL/GenBank/DDBJ databases">
        <title>Genome Sequence of Pycnoporus sanguineus.</title>
        <authorList>
            <person name="Buettner E."/>
        </authorList>
    </citation>
    <scope>NUCLEOTIDE SEQUENCE</scope>
    <source>
        <strain evidence="1">CG-C14</strain>
    </source>
</reference>
<protein>
    <submittedName>
        <fullName evidence="1">Uncharacterized protein</fullName>
    </submittedName>
</protein>
<evidence type="ECO:0000313" key="1">
    <source>
        <dbReference type="EMBL" id="KAJ3005076.1"/>
    </source>
</evidence>
<organism evidence="1 2">
    <name type="scientific">Trametes sanguinea</name>
    <dbReference type="NCBI Taxonomy" id="158606"/>
    <lineage>
        <taxon>Eukaryota</taxon>
        <taxon>Fungi</taxon>
        <taxon>Dikarya</taxon>
        <taxon>Basidiomycota</taxon>
        <taxon>Agaricomycotina</taxon>
        <taxon>Agaricomycetes</taxon>
        <taxon>Polyporales</taxon>
        <taxon>Polyporaceae</taxon>
        <taxon>Trametes</taxon>
    </lineage>
</organism>